<evidence type="ECO:0000313" key="2">
    <source>
        <dbReference type="EMBL" id="ORY58432.1"/>
    </source>
</evidence>
<dbReference type="AlphaFoldDB" id="A0A1Y2DGN4"/>
<proteinExistence type="predicted"/>
<protein>
    <submittedName>
        <fullName evidence="2">Uncharacterized protein</fullName>
    </submittedName>
</protein>
<dbReference type="Proteomes" id="UP000193689">
    <property type="component" value="Unassembled WGS sequence"/>
</dbReference>
<reference evidence="2 3" key="1">
    <citation type="submission" date="2016-07" db="EMBL/GenBank/DDBJ databases">
        <title>Pervasive Adenine N6-methylation of Active Genes in Fungi.</title>
        <authorList>
            <consortium name="DOE Joint Genome Institute"/>
            <person name="Mondo S.J."/>
            <person name="Dannebaum R.O."/>
            <person name="Kuo R.C."/>
            <person name="Labutti K."/>
            <person name="Haridas S."/>
            <person name="Kuo A."/>
            <person name="Salamov A."/>
            <person name="Ahrendt S.R."/>
            <person name="Lipzen A."/>
            <person name="Sullivan W."/>
            <person name="Andreopoulos W.B."/>
            <person name="Clum A."/>
            <person name="Lindquist E."/>
            <person name="Daum C."/>
            <person name="Ramamoorthy G.K."/>
            <person name="Gryganskyi A."/>
            <person name="Culley D."/>
            <person name="Magnuson J.K."/>
            <person name="James T.Y."/>
            <person name="O'Malley M.A."/>
            <person name="Stajich J.E."/>
            <person name="Spatafora J.W."/>
            <person name="Visel A."/>
            <person name="Grigoriev I.V."/>
        </authorList>
    </citation>
    <scope>NUCLEOTIDE SEQUENCE [LARGE SCALE GENOMIC DNA]</scope>
    <source>
        <strain evidence="2 3">CBS 129021</strain>
    </source>
</reference>
<comment type="caution">
    <text evidence="2">The sequence shown here is derived from an EMBL/GenBank/DDBJ whole genome shotgun (WGS) entry which is preliminary data.</text>
</comment>
<dbReference type="InParanoid" id="A0A1Y2DGN4"/>
<keyword evidence="3" id="KW-1185">Reference proteome</keyword>
<dbReference type="GeneID" id="63777351"/>
<accession>A0A1Y2DGN4</accession>
<dbReference type="RefSeq" id="XP_040711349.1">
    <property type="nucleotide sequence ID" value="XM_040861139.1"/>
</dbReference>
<organism evidence="2 3">
    <name type="scientific">Pseudomassariella vexata</name>
    <dbReference type="NCBI Taxonomy" id="1141098"/>
    <lineage>
        <taxon>Eukaryota</taxon>
        <taxon>Fungi</taxon>
        <taxon>Dikarya</taxon>
        <taxon>Ascomycota</taxon>
        <taxon>Pezizomycotina</taxon>
        <taxon>Sordariomycetes</taxon>
        <taxon>Xylariomycetidae</taxon>
        <taxon>Amphisphaeriales</taxon>
        <taxon>Pseudomassariaceae</taxon>
        <taxon>Pseudomassariella</taxon>
    </lineage>
</organism>
<feature type="region of interest" description="Disordered" evidence="1">
    <location>
        <begin position="279"/>
        <end position="299"/>
    </location>
</feature>
<evidence type="ECO:0000313" key="3">
    <source>
        <dbReference type="Proteomes" id="UP000193689"/>
    </source>
</evidence>
<feature type="compositionally biased region" description="Basic and acidic residues" evidence="1">
    <location>
        <begin position="55"/>
        <end position="71"/>
    </location>
</feature>
<dbReference type="STRING" id="1141098.A0A1Y2DGN4"/>
<dbReference type="EMBL" id="MCFJ01000016">
    <property type="protein sequence ID" value="ORY58432.1"/>
    <property type="molecule type" value="Genomic_DNA"/>
</dbReference>
<evidence type="ECO:0000256" key="1">
    <source>
        <dbReference type="SAM" id="MobiDB-lite"/>
    </source>
</evidence>
<name>A0A1Y2DGN4_9PEZI</name>
<dbReference type="OrthoDB" id="5230713at2759"/>
<gene>
    <name evidence="2" type="ORF">BCR38DRAFT_447291</name>
</gene>
<feature type="region of interest" description="Disordered" evidence="1">
    <location>
        <begin position="35"/>
        <end position="71"/>
    </location>
</feature>
<sequence>MFTTKLVVNYQVKAPRVALQNIDLGKMTLSNSISPCQSVKSKGEIPQLESNSGEGPEHDDFWVKPRTPEETDDQRVTRVTTNIRISLKGPSPALEQDSEEFKKQGKEIQKDIRRLSRYCRKHSRRKSSPVRFADEQRQAAEQLEQECEFRRRLSVQDGVAFLEDFLHHHFPEHLDHIRIQSTLTLEDIKMIGNEEAAKGIRECRRLFNAPVISDEIGTLLWNELRQGDALDHSHEWRSEDEVDKENIPLAEIRQQRATILAEQKAKFMANALQEQLACRGVGPSNGQGRTPPRRSRDVSPTRIVAATTAVQQHDESSSTAVMDKKAVEGFLDEVKDRTAKAAGYFAASLASGYCH</sequence>